<organism evidence="2 3">
    <name type="scientific">Artemisia annua</name>
    <name type="common">Sweet wormwood</name>
    <dbReference type="NCBI Taxonomy" id="35608"/>
    <lineage>
        <taxon>Eukaryota</taxon>
        <taxon>Viridiplantae</taxon>
        <taxon>Streptophyta</taxon>
        <taxon>Embryophyta</taxon>
        <taxon>Tracheophyta</taxon>
        <taxon>Spermatophyta</taxon>
        <taxon>Magnoliopsida</taxon>
        <taxon>eudicotyledons</taxon>
        <taxon>Gunneridae</taxon>
        <taxon>Pentapetalae</taxon>
        <taxon>asterids</taxon>
        <taxon>campanulids</taxon>
        <taxon>Asterales</taxon>
        <taxon>Asteraceae</taxon>
        <taxon>Asteroideae</taxon>
        <taxon>Anthemideae</taxon>
        <taxon>Artemisiinae</taxon>
        <taxon>Artemisia</taxon>
    </lineage>
</organism>
<accession>A0A2U1MB56</accession>
<dbReference type="EMBL" id="PKPP01005899">
    <property type="protein sequence ID" value="PWA58432.1"/>
    <property type="molecule type" value="Genomic_DNA"/>
</dbReference>
<sequence>MSQRDMYDARFQNDNTVADLIVDNKWKWPKYWADMFPNILNLSVPNIRHGKLDVCKWRNNGGKDVKFSISNVWEDMREKREKVDWWKLIWFSQCLPRHAFILWIACVKKDISLGVVVYNIWKERNERIFTGEKKDADCLYKVTTDGIKLQLMSLQVKNSNAVRMITLEWDVKFRFRGT</sequence>
<name>A0A2U1MB56_ARTAN</name>
<proteinExistence type="predicted"/>
<reference evidence="2 3" key="1">
    <citation type="journal article" date="2018" name="Mol. Plant">
        <title>The genome of Artemisia annua provides insight into the evolution of Asteraceae family and artemisinin biosynthesis.</title>
        <authorList>
            <person name="Shen Q."/>
            <person name="Zhang L."/>
            <person name="Liao Z."/>
            <person name="Wang S."/>
            <person name="Yan T."/>
            <person name="Shi P."/>
            <person name="Liu M."/>
            <person name="Fu X."/>
            <person name="Pan Q."/>
            <person name="Wang Y."/>
            <person name="Lv Z."/>
            <person name="Lu X."/>
            <person name="Zhang F."/>
            <person name="Jiang W."/>
            <person name="Ma Y."/>
            <person name="Chen M."/>
            <person name="Hao X."/>
            <person name="Li L."/>
            <person name="Tang Y."/>
            <person name="Lv G."/>
            <person name="Zhou Y."/>
            <person name="Sun X."/>
            <person name="Brodelius P.E."/>
            <person name="Rose J.K.C."/>
            <person name="Tang K."/>
        </authorList>
    </citation>
    <scope>NUCLEOTIDE SEQUENCE [LARGE SCALE GENOMIC DNA]</scope>
    <source>
        <strain evidence="3">cv. Huhao1</strain>
        <tissue evidence="2">Leaf</tissue>
    </source>
</reference>
<gene>
    <name evidence="2" type="ORF">CTI12_AA400140</name>
</gene>
<evidence type="ECO:0000259" key="1">
    <source>
        <dbReference type="Pfam" id="PF13966"/>
    </source>
</evidence>
<dbReference type="AlphaFoldDB" id="A0A2U1MB56"/>
<comment type="caution">
    <text evidence="2">The sequence shown here is derived from an EMBL/GenBank/DDBJ whole genome shotgun (WGS) entry which is preliminary data.</text>
</comment>
<keyword evidence="3" id="KW-1185">Reference proteome</keyword>
<dbReference type="Pfam" id="PF13966">
    <property type="entry name" value="zf-RVT"/>
    <property type="match status" value="1"/>
</dbReference>
<keyword evidence="2" id="KW-0808">Transferase</keyword>
<dbReference type="GO" id="GO:0003964">
    <property type="term" value="F:RNA-directed DNA polymerase activity"/>
    <property type="evidence" value="ECO:0007669"/>
    <property type="project" value="UniProtKB-KW"/>
</dbReference>
<keyword evidence="2" id="KW-0548">Nucleotidyltransferase</keyword>
<evidence type="ECO:0000313" key="3">
    <source>
        <dbReference type="Proteomes" id="UP000245207"/>
    </source>
</evidence>
<dbReference type="InterPro" id="IPR026960">
    <property type="entry name" value="RVT-Znf"/>
</dbReference>
<feature type="domain" description="Reverse transcriptase zinc-binding" evidence="1">
    <location>
        <begin position="67"/>
        <end position="108"/>
    </location>
</feature>
<dbReference type="Proteomes" id="UP000245207">
    <property type="component" value="Unassembled WGS sequence"/>
</dbReference>
<protein>
    <submittedName>
        <fullName evidence="2">Reverse transcriptase domain, Reverse transcriptase zinc-binding domain protein</fullName>
    </submittedName>
</protein>
<dbReference type="OrthoDB" id="1748554at2759"/>
<evidence type="ECO:0000313" key="2">
    <source>
        <dbReference type="EMBL" id="PWA58432.1"/>
    </source>
</evidence>
<keyword evidence="2" id="KW-0695">RNA-directed DNA polymerase</keyword>